<dbReference type="FunCoup" id="A0A0C3HPE3">
    <property type="interactions" value="186"/>
</dbReference>
<protein>
    <recommendedName>
        <fullName evidence="1">Ribosome maturation protein SDO1/SBDS N-terminal domain-containing protein</fullName>
    </recommendedName>
</protein>
<evidence type="ECO:0000259" key="1">
    <source>
        <dbReference type="Pfam" id="PF01172"/>
    </source>
</evidence>
<dbReference type="OrthoDB" id="2567806at2759"/>
<organism evidence="2 3">
    <name type="scientific">Oidiodendron maius (strain Zn)</name>
    <dbReference type="NCBI Taxonomy" id="913774"/>
    <lineage>
        <taxon>Eukaryota</taxon>
        <taxon>Fungi</taxon>
        <taxon>Dikarya</taxon>
        <taxon>Ascomycota</taxon>
        <taxon>Pezizomycotina</taxon>
        <taxon>Leotiomycetes</taxon>
        <taxon>Leotiomycetes incertae sedis</taxon>
        <taxon>Myxotrichaceae</taxon>
        <taxon>Oidiodendron</taxon>
    </lineage>
</organism>
<dbReference type="STRING" id="913774.A0A0C3HPE3"/>
<keyword evidence="3" id="KW-1185">Reference proteome</keyword>
<dbReference type="PANTHER" id="PTHR10927">
    <property type="entry name" value="RIBOSOME MATURATION PROTEIN SBDS"/>
    <property type="match status" value="1"/>
</dbReference>
<evidence type="ECO:0000313" key="2">
    <source>
        <dbReference type="EMBL" id="KIN04137.1"/>
    </source>
</evidence>
<dbReference type="SUPFAM" id="SSF89895">
    <property type="entry name" value="FYSH domain"/>
    <property type="match status" value="1"/>
</dbReference>
<dbReference type="HOGENOM" id="CLU_137480_1_0_1"/>
<dbReference type="EMBL" id="KN832873">
    <property type="protein sequence ID" value="KIN04137.1"/>
    <property type="molecule type" value="Genomic_DNA"/>
</dbReference>
<dbReference type="Proteomes" id="UP000054321">
    <property type="component" value="Unassembled WGS sequence"/>
</dbReference>
<reference evidence="3" key="2">
    <citation type="submission" date="2015-01" db="EMBL/GenBank/DDBJ databases">
        <title>Evolutionary Origins and Diversification of the Mycorrhizal Mutualists.</title>
        <authorList>
            <consortium name="DOE Joint Genome Institute"/>
            <consortium name="Mycorrhizal Genomics Consortium"/>
            <person name="Kohler A."/>
            <person name="Kuo A."/>
            <person name="Nagy L.G."/>
            <person name="Floudas D."/>
            <person name="Copeland A."/>
            <person name="Barry K.W."/>
            <person name="Cichocki N."/>
            <person name="Veneault-Fourrey C."/>
            <person name="LaButti K."/>
            <person name="Lindquist E.A."/>
            <person name="Lipzen A."/>
            <person name="Lundell T."/>
            <person name="Morin E."/>
            <person name="Murat C."/>
            <person name="Riley R."/>
            <person name="Ohm R."/>
            <person name="Sun H."/>
            <person name="Tunlid A."/>
            <person name="Henrissat B."/>
            <person name="Grigoriev I.V."/>
            <person name="Hibbett D.S."/>
            <person name="Martin F."/>
        </authorList>
    </citation>
    <scope>NUCLEOTIDE SEQUENCE [LARGE SCALE GENOMIC DNA]</scope>
    <source>
        <strain evidence="3">Zn</strain>
    </source>
</reference>
<gene>
    <name evidence="2" type="ORF">OIDMADRAFT_118183</name>
</gene>
<feature type="domain" description="Ribosome maturation protein SDO1/SBDS N-terminal" evidence="1">
    <location>
        <begin position="7"/>
        <end position="99"/>
    </location>
</feature>
<accession>A0A0C3HPE3</accession>
<dbReference type="Gene3D" id="3.30.1250.10">
    <property type="entry name" value="Ribosome maturation protein SBDS, N-terminal domain"/>
    <property type="match status" value="1"/>
</dbReference>
<dbReference type="InterPro" id="IPR039100">
    <property type="entry name" value="Sdo1/SBDS-like"/>
</dbReference>
<dbReference type="InterPro" id="IPR019783">
    <property type="entry name" value="SDO1/SBDS_N"/>
</dbReference>
<sequence length="114" mass="12674">MARGEANQPKIHYKGKADDFVVFVDDIKTAENWKTDKTIPLAQVVSSFKIFITHKHGAQGSFDGASKATLENEFGTSDEDAVIKQIIEKGTLQEYEFPERTGTKNDNMGTRVGH</sequence>
<reference evidence="2 3" key="1">
    <citation type="submission" date="2014-04" db="EMBL/GenBank/DDBJ databases">
        <authorList>
            <consortium name="DOE Joint Genome Institute"/>
            <person name="Kuo A."/>
            <person name="Martino E."/>
            <person name="Perotto S."/>
            <person name="Kohler A."/>
            <person name="Nagy L.G."/>
            <person name="Floudas D."/>
            <person name="Copeland A."/>
            <person name="Barry K.W."/>
            <person name="Cichocki N."/>
            <person name="Veneault-Fourrey C."/>
            <person name="LaButti K."/>
            <person name="Lindquist E.A."/>
            <person name="Lipzen A."/>
            <person name="Lundell T."/>
            <person name="Morin E."/>
            <person name="Murat C."/>
            <person name="Sun H."/>
            <person name="Tunlid A."/>
            <person name="Henrissat B."/>
            <person name="Grigoriev I.V."/>
            <person name="Hibbett D.S."/>
            <person name="Martin F."/>
            <person name="Nordberg H.P."/>
            <person name="Cantor M.N."/>
            <person name="Hua S.X."/>
        </authorList>
    </citation>
    <scope>NUCLEOTIDE SEQUENCE [LARGE SCALE GENOMIC DNA]</scope>
    <source>
        <strain evidence="2 3">Zn</strain>
    </source>
</reference>
<proteinExistence type="predicted"/>
<dbReference type="InterPro" id="IPR036786">
    <property type="entry name" value="Ribosome_mat_SBDS_N_sf"/>
</dbReference>
<evidence type="ECO:0000313" key="3">
    <source>
        <dbReference type="Proteomes" id="UP000054321"/>
    </source>
</evidence>
<dbReference type="Pfam" id="PF01172">
    <property type="entry name" value="SBDS_N"/>
    <property type="match status" value="1"/>
</dbReference>
<dbReference type="PANTHER" id="PTHR10927:SF2">
    <property type="entry name" value="RESTRICTION OF TELOMERE CAPPING PROTEIN 3"/>
    <property type="match status" value="1"/>
</dbReference>
<name>A0A0C3HPE3_OIDMZ</name>
<dbReference type="InParanoid" id="A0A0C3HPE3"/>
<dbReference type="AlphaFoldDB" id="A0A0C3HPE3"/>